<dbReference type="NCBIfam" id="NF045516">
    <property type="entry name" value="GlpR"/>
    <property type="match status" value="1"/>
</dbReference>
<keyword evidence="2" id="KW-1133">Transmembrane helix</keyword>
<dbReference type="KEGG" id="ahg:AHOG_03130"/>
<evidence type="ECO:0000313" key="4">
    <source>
        <dbReference type="Proteomes" id="UP000204221"/>
    </source>
</evidence>
<evidence type="ECO:0000313" key="3">
    <source>
        <dbReference type="EMBL" id="ASO18285.1"/>
    </source>
</evidence>
<name>A0A221VXQ4_9PSEU</name>
<feature type="compositionally biased region" description="Basic and acidic residues" evidence="1">
    <location>
        <begin position="85"/>
        <end position="98"/>
    </location>
</feature>
<feature type="compositionally biased region" description="Basic and acidic residues" evidence="1">
    <location>
        <begin position="55"/>
        <end position="69"/>
    </location>
</feature>
<sequence length="300" mass="33298">MPSSLIFAALALAWLVVLVPMIARRRQEVVRTADSALQARVLRRGKNPSAAGRQETVDRQDGLAADRRGAAGRSQVVDDPEEDPDMARPDANSGREFEGENGEDLDDEFEEYAEEHTDEEWRALHGDDVRAGRRYRPGRGGFDPEAAARLARAKYALRQRIVLLLLLAAITTAVLAGFLSPWIWWAHAAVDVTFVGYLSYLRRQVRIEEEVRRRRTARVAEAQRREQLLHGQVRSVGDVGAVGEDGLPTRASGMIAQGASELSRRPSLEGTYALELDDDDPAFDDLDSPLPMTFRRAAGE</sequence>
<proteinExistence type="predicted"/>
<organism evidence="3 4">
    <name type="scientific">Actinoalloteichus hoggarensis</name>
    <dbReference type="NCBI Taxonomy" id="1470176"/>
    <lineage>
        <taxon>Bacteria</taxon>
        <taxon>Bacillati</taxon>
        <taxon>Actinomycetota</taxon>
        <taxon>Actinomycetes</taxon>
        <taxon>Pseudonocardiales</taxon>
        <taxon>Pseudonocardiaceae</taxon>
        <taxon>Actinoalloteichus</taxon>
    </lineage>
</organism>
<dbReference type="Proteomes" id="UP000204221">
    <property type="component" value="Chromosome"/>
</dbReference>
<dbReference type="EMBL" id="CP022521">
    <property type="protein sequence ID" value="ASO18285.1"/>
    <property type="molecule type" value="Genomic_DNA"/>
</dbReference>
<reference evidence="3 4" key="1">
    <citation type="submission" date="2017-07" db="EMBL/GenBank/DDBJ databases">
        <title>Complete genome sequence of Actinoalloteichus hoggarensis DSM 45943, type strain of Actinoalloteichus hoggarensis.</title>
        <authorList>
            <person name="Ruckert C."/>
            <person name="Nouioui I."/>
            <person name="Willmese J."/>
            <person name="van Wezel G."/>
            <person name="Klenk H.-P."/>
            <person name="Kalinowski J."/>
            <person name="Zotchev S.B."/>
        </authorList>
    </citation>
    <scope>NUCLEOTIDE SEQUENCE [LARGE SCALE GENOMIC DNA]</scope>
    <source>
        <strain evidence="3 4">DSM 45943</strain>
    </source>
</reference>
<keyword evidence="2" id="KW-0812">Transmembrane</keyword>
<gene>
    <name evidence="3" type="ORF">AHOG_03130</name>
</gene>
<evidence type="ECO:0000256" key="2">
    <source>
        <dbReference type="SAM" id="Phobius"/>
    </source>
</evidence>
<feature type="transmembrane region" description="Helical" evidence="2">
    <location>
        <begin position="161"/>
        <end position="178"/>
    </location>
</feature>
<feature type="region of interest" description="Disordered" evidence="1">
    <location>
        <begin position="44"/>
        <end position="103"/>
    </location>
</feature>
<keyword evidence="4" id="KW-1185">Reference proteome</keyword>
<feature type="transmembrane region" description="Helical" evidence="2">
    <location>
        <begin position="6"/>
        <end position="23"/>
    </location>
</feature>
<dbReference type="InterPro" id="IPR053779">
    <property type="entry name" value="GlpR"/>
</dbReference>
<dbReference type="AlphaFoldDB" id="A0A221VXQ4"/>
<keyword evidence="2" id="KW-0472">Membrane</keyword>
<dbReference type="OrthoDB" id="3696421at2"/>
<evidence type="ECO:0000256" key="1">
    <source>
        <dbReference type="SAM" id="MobiDB-lite"/>
    </source>
</evidence>
<dbReference type="RefSeq" id="WP_093940012.1">
    <property type="nucleotide sequence ID" value="NZ_CP022521.1"/>
</dbReference>
<protein>
    <submittedName>
        <fullName evidence="3">Uncharacterized protein</fullName>
    </submittedName>
</protein>
<accession>A0A221VXQ4</accession>